<keyword evidence="4" id="KW-1185">Reference proteome</keyword>
<evidence type="ECO:0000313" key="4">
    <source>
        <dbReference type="Proteomes" id="UP000593567"/>
    </source>
</evidence>
<dbReference type="Proteomes" id="UP000593567">
    <property type="component" value="Unassembled WGS sequence"/>
</dbReference>
<feature type="compositionally biased region" description="Polar residues" evidence="1">
    <location>
        <begin position="147"/>
        <end position="184"/>
    </location>
</feature>
<proteinExistence type="predicted"/>
<feature type="region of interest" description="Disordered" evidence="1">
    <location>
        <begin position="143"/>
        <end position="187"/>
    </location>
</feature>
<accession>A0A7J7KF29</accession>
<feature type="compositionally biased region" description="Polar residues" evidence="1">
    <location>
        <begin position="97"/>
        <end position="118"/>
    </location>
</feature>
<dbReference type="EMBL" id="VXIV02000597">
    <property type="protein sequence ID" value="KAF6037260.1"/>
    <property type="molecule type" value="Genomic_DNA"/>
</dbReference>
<reference evidence="3" key="1">
    <citation type="submission" date="2020-06" db="EMBL/GenBank/DDBJ databases">
        <title>Draft genome of Bugula neritina, a colonial animal packing powerful symbionts and potential medicines.</title>
        <authorList>
            <person name="Rayko M."/>
        </authorList>
    </citation>
    <scope>NUCLEOTIDE SEQUENCE [LARGE SCALE GENOMIC DNA]</scope>
    <source>
        <strain evidence="3">Kwan_BN1</strain>
    </source>
</reference>
<evidence type="ECO:0000313" key="3">
    <source>
        <dbReference type="EMBL" id="KAF6037260.1"/>
    </source>
</evidence>
<dbReference type="AlphaFoldDB" id="A0A7J7KF29"/>
<keyword evidence="2" id="KW-0472">Membrane</keyword>
<organism evidence="3 4">
    <name type="scientific">Bugula neritina</name>
    <name type="common">Brown bryozoan</name>
    <name type="synonym">Sertularia neritina</name>
    <dbReference type="NCBI Taxonomy" id="10212"/>
    <lineage>
        <taxon>Eukaryota</taxon>
        <taxon>Metazoa</taxon>
        <taxon>Spiralia</taxon>
        <taxon>Lophotrochozoa</taxon>
        <taxon>Bryozoa</taxon>
        <taxon>Gymnolaemata</taxon>
        <taxon>Cheilostomatida</taxon>
        <taxon>Flustrina</taxon>
        <taxon>Buguloidea</taxon>
        <taxon>Bugulidae</taxon>
        <taxon>Bugula</taxon>
    </lineage>
</organism>
<evidence type="ECO:0000256" key="2">
    <source>
        <dbReference type="SAM" id="Phobius"/>
    </source>
</evidence>
<evidence type="ECO:0000256" key="1">
    <source>
        <dbReference type="SAM" id="MobiDB-lite"/>
    </source>
</evidence>
<feature type="transmembrane region" description="Helical" evidence="2">
    <location>
        <begin position="37"/>
        <end position="54"/>
    </location>
</feature>
<protein>
    <submittedName>
        <fullName evidence="3">Uncharacterized protein</fullName>
    </submittedName>
</protein>
<keyword evidence="2" id="KW-0812">Transmembrane</keyword>
<sequence length="224" mass="25000">MISAYYGVYKQFETVNSTLFSRPSLEYELGTFKIMKILLPLLVFCFGIGLVYSINGTSHHSQGTTRKHFSKAFHQQNSNKYVAAQANGAKPLHPNPNFYSDSRTLGSPQQLGRRNQQQTGLLRPLAQGNSLTAHQPYVAPLPYRPLNQPSLTLPSGSIGQRSGTSHKLQPPSAYQNPGLSTRSRLPQPIEYNPINYNTGTLYNGAHTSYTNFSPWNTFRVHIIC</sequence>
<feature type="region of interest" description="Disordered" evidence="1">
    <location>
        <begin position="92"/>
        <end position="118"/>
    </location>
</feature>
<keyword evidence="2" id="KW-1133">Transmembrane helix</keyword>
<gene>
    <name evidence="3" type="ORF">EB796_004450</name>
</gene>
<name>A0A7J7KF29_BUGNE</name>
<comment type="caution">
    <text evidence="3">The sequence shown here is derived from an EMBL/GenBank/DDBJ whole genome shotgun (WGS) entry which is preliminary data.</text>
</comment>